<dbReference type="AlphaFoldDB" id="A0A8I0DTP0"/>
<keyword evidence="3" id="KW-0347">Helicase</keyword>
<dbReference type="RefSeq" id="WP_186847591.1">
    <property type="nucleotide sequence ID" value="NZ_JACOOX010000003.1"/>
</dbReference>
<dbReference type="GO" id="GO:0033202">
    <property type="term" value="C:DNA helicase complex"/>
    <property type="evidence" value="ECO:0007669"/>
    <property type="project" value="TreeGrafter"/>
</dbReference>
<dbReference type="GO" id="GO:0005829">
    <property type="term" value="C:cytosol"/>
    <property type="evidence" value="ECO:0007669"/>
    <property type="project" value="TreeGrafter"/>
</dbReference>
<gene>
    <name evidence="3" type="ORF">H8S09_06790</name>
</gene>
<reference evidence="3 4" key="1">
    <citation type="submission" date="2020-08" db="EMBL/GenBank/DDBJ databases">
        <title>Genome public.</title>
        <authorList>
            <person name="Liu C."/>
            <person name="Sun Q."/>
        </authorList>
    </citation>
    <scope>NUCLEOTIDE SEQUENCE [LARGE SCALE GENOMIC DNA]</scope>
    <source>
        <strain evidence="3 4">NSJ-10</strain>
    </source>
</reference>
<dbReference type="Proteomes" id="UP000615234">
    <property type="component" value="Unassembled WGS sequence"/>
</dbReference>
<dbReference type="Gene3D" id="3.40.50.300">
    <property type="entry name" value="P-loop containing nucleotide triphosphate hydrolases"/>
    <property type="match status" value="2"/>
</dbReference>
<evidence type="ECO:0000259" key="1">
    <source>
        <dbReference type="Pfam" id="PF08378"/>
    </source>
</evidence>
<name>A0A8I0DTP0_9FIRM</name>
<dbReference type="PANTHER" id="PTHR11070">
    <property type="entry name" value="UVRD / RECB / PCRA DNA HELICASE FAMILY MEMBER"/>
    <property type="match status" value="1"/>
</dbReference>
<protein>
    <submittedName>
        <fullName evidence="3">NERD domain-containing protein/DEAD/DEAH box helicase</fullName>
    </submittedName>
</protein>
<evidence type="ECO:0000313" key="4">
    <source>
        <dbReference type="Proteomes" id="UP000615234"/>
    </source>
</evidence>
<dbReference type="PANTHER" id="PTHR11070:SF2">
    <property type="entry name" value="ATP-DEPENDENT DNA HELICASE SRS2"/>
    <property type="match status" value="1"/>
</dbReference>
<dbReference type="GO" id="GO:0043138">
    <property type="term" value="F:3'-5' DNA helicase activity"/>
    <property type="evidence" value="ECO:0007669"/>
    <property type="project" value="TreeGrafter"/>
</dbReference>
<keyword evidence="3" id="KW-0067">ATP-binding</keyword>
<dbReference type="Pfam" id="PF09848">
    <property type="entry name" value="SLFN-g3_helicase"/>
    <property type="match status" value="1"/>
</dbReference>
<dbReference type="InterPro" id="IPR018647">
    <property type="entry name" value="SLFN_3-like_DNA/RNA_helicase"/>
</dbReference>
<feature type="domain" description="Schlafen group 3-like DNA/RNA helicase" evidence="2">
    <location>
        <begin position="238"/>
        <end position="442"/>
    </location>
</feature>
<keyword evidence="3" id="KW-0547">Nucleotide-binding</keyword>
<comment type="caution">
    <text evidence="3">The sequence shown here is derived from an EMBL/GenBank/DDBJ whole genome shotgun (WGS) entry which is preliminary data.</text>
</comment>
<keyword evidence="4" id="KW-1185">Reference proteome</keyword>
<sequence length="575" mass="66338">MARMIPATISPDVKSPAERMIYSWLSDLEWENCIVLHSLGMAEHVDKIFGEIDFVVIADEGVLCIEVKGGIVKRQGGDWHFINRYGKDSTKKEGPYQQAQGNEQSLRLYLEKRLKNKQDPICRCAYANCVMTPDCVIDADDNIEIIPEITFDKRNTKEDLPKFFERSFKYWKDKTMEKHHFSGRHLQDEDKERLVSILRGDFAFVPAMSLALKRTDEMLASLTDEQYIIMQGFHSKRMLVSGPAGTGKTMLAMDQCRKLTAEGYNVLYLCYNKLIANYVRKNFELEKQDIDVSTLHSFLMKKTGEAEIEDANFFTDILPNKFIDGIDAYMPDNEKYDVLVIDEGQDLMNTVSVLCLEGMVKGGLSKGRWTIYYDKNQNIFGKYEELQDIYDELEDYGASCYELSVNCRNTKQIATGNWYATNIKQASIMKADGEVVGYHKYDSKTAEKTDVLKLIRRLLSEGISRNDIVILSPYRMDNANSCLYNASIPSDIGEIRLNEFNKLDSDDFIRFYTVKAFKGLEARVILYIDIDGFEDDDERLLNYVAMSRARTLLEVFYRTDLEEERQKMMLNSYNL</sequence>
<dbReference type="Pfam" id="PF08378">
    <property type="entry name" value="NERD"/>
    <property type="match status" value="1"/>
</dbReference>
<dbReference type="EMBL" id="JACOOX010000003">
    <property type="protein sequence ID" value="MBC5662604.1"/>
    <property type="molecule type" value="Genomic_DNA"/>
</dbReference>
<dbReference type="GO" id="GO:0000725">
    <property type="term" value="P:recombinational repair"/>
    <property type="evidence" value="ECO:0007669"/>
    <property type="project" value="TreeGrafter"/>
</dbReference>
<dbReference type="GO" id="GO:0003677">
    <property type="term" value="F:DNA binding"/>
    <property type="evidence" value="ECO:0007669"/>
    <property type="project" value="InterPro"/>
</dbReference>
<evidence type="ECO:0000313" key="3">
    <source>
        <dbReference type="EMBL" id="MBC5662604.1"/>
    </source>
</evidence>
<keyword evidence="3" id="KW-0378">Hydrolase</keyword>
<dbReference type="GO" id="GO:0005524">
    <property type="term" value="F:ATP binding"/>
    <property type="evidence" value="ECO:0007669"/>
    <property type="project" value="InterPro"/>
</dbReference>
<dbReference type="InterPro" id="IPR000212">
    <property type="entry name" value="DNA_helicase_UvrD/REP"/>
</dbReference>
<accession>A0A8I0DTP0</accession>
<dbReference type="InterPro" id="IPR011528">
    <property type="entry name" value="NERD"/>
</dbReference>
<dbReference type="InterPro" id="IPR027417">
    <property type="entry name" value="P-loop_NTPase"/>
</dbReference>
<proteinExistence type="predicted"/>
<dbReference type="SUPFAM" id="SSF52540">
    <property type="entry name" value="P-loop containing nucleoside triphosphate hydrolases"/>
    <property type="match status" value="1"/>
</dbReference>
<organism evidence="3 4">
    <name type="scientific">Coprococcus hominis</name>
    <name type="common">ex Liu et al. 2022</name>
    <dbReference type="NCBI Taxonomy" id="2763039"/>
    <lineage>
        <taxon>Bacteria</taxon>
        <taxon>Bacillati</taxon>
        <taxon>Bacillota</taxon>
        <taxon>Clostridia</taxon>
        <taxon>Lachnospirales</taxon>
        <taxon>Lachnospiraceae</taxon>
        <taxon>Coprococcus</taxon>
    </lineage>
</organism>
<feature type="domain" description="NERD" evidence="1">
    <location>
        <begin position="17"/>
        <end position="116"/>
    </location>
</feature>
<evidence type="ECO:0000259" key="2">
    <source>
        <dbReference type="Pfam" id="PF09848"/>
    </source>
</evidence>